<keyword evidence="1" id="KW-0233">DNA recombination</keyword>
<dbReference type="GO" id="GO:0015074">
    <property type="term" value="P:DNA integration"/>
    <property type="evidence" value="ECO:0007669"/>
    <property type="project" value="InterPro"/>
</dbReference>
<dbReference type="RefSeq" id="WP_052728053.1">
    <property type="nucleotide sequence ID" value="NZ_CP009512.1"/>
</dbReference>
<dbReference type="HOGENOM" id="CLU_027562_9_2_2"/>
<dbReference type="GeneID" id="24838145"/>
<accession>A0A0E3RCV8</accession>
<dbReference type="AlphaFoldDB" id="A0A0E3RCV8"/>
<sequence length="315" mass="36919">MPKKERELYGLDIEHRISQLQKCEMSKKNKEIILTFLEELYAQGMTDHRVAKYISSMKRIFLDIGKDFDTVTEQDLKRYVGKLERSDLKDWTKHDRKIILRIIYKWQFGKELTWVHTKIPRHKRKLPTELITEDEVQRMIGQAWNPRDRAMIALLWDAGLRIGELASMKIGSFQPDEKGAVIFISGKTGMRRIRTVFSVPYMLAWIEKHPEKENPHAPLWIVIGKRDGKWETVTYYTIRSQLQKIATRAGVKKNVNPHQFRHSRATYMASYMTPSQLCTYFGWTPDSDMPGVYVHLSGTDLDDIVFKANGTRNIE</sequence>
<dbReference type="PANTHER" id="PTHR30349">
    <property type="entry name" value="PHAGE INTEGRASE-RELATED"/>
    <property type="match status" value="1"/>
</dbReference>
<dbReference type="CDD" id="cd00397">
    <property type="entry name" value="DNA_BRE_C"/>
    <property type="match status" value="1"/>
</dbReference>
<reference evidence="3 4" key="1">
    <citation type="submission" date="2014-07" db="EMBL/GenBank/DDBJ databases">
        <title>Methanogenic archaea and the global carbon cycle.</title>
        <authorList>
            <person name="Henriksen J.R."/>
            <person name="Luke J."/>
            <person name="Reinhart S."/>
            <person name="Benedict M.N."/>
            <person name="Youngblut N.D."/>
            <person name="Metcalf M.E."/>
            <person name="Whitaker R.J."/>
            <person name="Metcalf W.W."/>
        </authorList>
    </citation>
    <scope>NUCLEOTIDE SEQUENCE [LARGE SCALE GENOMIC DNA]</scope>
    <source>
        <strain evidence="3 4">S-6</strain>
    </source>
</reference>
<dbReference type="EMBL" id="CP009512">
    <property type="protein sequence ID" value="AKB63734.1"/>
    <property type="molecule type" value="Genomic_DNA"/>
</dbReference>
<evidence type="ECO:0000313" key="4">
    <source>
        <dbReference type="Proteomes" id="UP000033097"/>
    </source>
</evidence>
<dbReference type="PATRIC" id="fig|213585.10.peg.664"/>
<name>A0A0E3RCV8_METMZ</name>
<protein>
    <submittedName>
        <fullName evidence="3">Integrase</fullName>
    </submittedName>
</protein>
<evidence type="ECO:0000313" key="3">
    <source>
        <dbReference type="EMBL" id="AKB63734.1"/>
    </source>
</evidence>
<dbReference type="Gene3D" id="1.10.443.10">
    <property type="entry name" value="Intergrase catalytic core"/>
    <property type="match status" value="1"/>
</dbReference>
<dbReference type="GO" id="GO:0003677">
    <property type="term" value="F:DNA binding"/>
    <property type="evidence" value="ECO:0007669"/>
    <property type="project" value="InterPro"/>
</dbReference>
<gene>
    <name evidence="3" type="ORF">MSMAS_0538</name>
</gene>
<organism evidence="3 4">
    <name type="scientific">Methanosarcina mazei S-6</name>
    <dbReference type="NCBI Taxonomy" id="213585"/>
    <lineage>
        <taxon>Archaea</taxon>
        <taxon>Methanobacteriati</taxon>
        <taxon>Methanobacteriota</taxon>
        <taxon>Stenosarchaea group</taxon>
        <taxon>Methanomicrobia</taxon>
        <taxon>Methanosarcinales</taxon>
        <taxon>Methanosarcinaceae</taxon>
        <taxon>Methanosarcina</taxon>
    </lineage>
</organism>
<dbReference type="PANTHER" id="PTHR30349:SF87">
    <property type="entry name" value="TRANSPOSASE A"/>
    <property type="match status" value="1"/>
</dbReference>
<dbReference type="Pfam" id="PF00589">
    <property type="entry name" value="Phage_integrase"/>
    <property type="match status" value="1"/>
</dbReference>
<evidence type="ECO:0000256" key="1">
    <source>
        <dbReference type="ARBA" id="ARBA00023172"/>
    </source>
</evidence>
<dbReference type="InterPro" id="IPR013762">
    <property type="entry name" value="Integrase-like_cat_sf"/>
</dbReference>
<dbReference type="KEGG" id="mmj:MSMAS_0538"/>
<dbReference type="Proteomes" id="UP000033097">
    <property type="component" value="Chromosome"/>
</dbReference>
<dbReference type="InterPro" id="IPR002104">
    <property type="entry name" value="Integrase_catalytic"/>
</dbReference>
<dbReference type="InterPro" id="IPR011010">
    <property type="entry name" value="DNA_brk_join_enz"/>
</dbReference>
<proteinExistence type="predicted"/>
<dbReference type="STRING" id="213585.MSMAS_0538"/>
<evidence type="ECO:0000259" key="2">
    <source>
        <dbReference type="PROSITE" id="PS51898"/>
    </source>
</evidence>
<dbReference type="GO" id="GO:0006310">
    <property type="term" value="P:DNA recombination"/>
    <property type="evidence" value="ECO:0007669"/>
    <property type="project" value="UniProtKB-KW"/>
</dbReference>
<feature type="domain" description="Tyr recombinase" evidence="2">
    <location>
        <begin position="125"/>
        <end position="306"/>
    </location>
</feature>
<dbReference type="PROSITE" id="PS51898">
    <property type="entry name" value="TYR_RECOMBINASE"/>
    <property type="match status" value="1"/>
</dbReference>
<dbReference type="SUPFAM" id="SSF56349">
    <property type="entry name" value="DNA breaking-rejoining enzymes"/>
    <property type="match status" value="1"/>
</dbReference>
<dbReference type="InterPro" id="IPR050090">
    <property type="entry name" value="Tyrosine_recombinase_XerCD"/>
</dbReference>